<dbReference type="GO" id="GO:0000166">
    <property type="term" value="F:nucleotide binding"/>
    <property type="evidence" value="ECO:0007669"/>
    <property type="project" value="UniProtKB-KW"/>
</dbReference>
<proteinExistence type="inferred from homology"/>
<dbReference type="OrthoDB" id="288590at2759"/>
<keyword evidence="7" id="KW-0445">Lipid transport</keyword>
<comment type="catalytic activity">
    <reaction evidence="9">
        <text>a very long-chain fatty acid + ATP + CoA = a very long-chain fatty acyl-CoA + AMP + diphosphate</text>
        <dbReference type="Rhea" id="RHEA:54536"/>
        <dbReference type="ChEBI" id="CHEBI:30616"/>
        <dbReference type="ChEBI" id="CHEBI:33019"/>
        <dbReference type="ChEBI" id="CHEBI:57287"/>
        <dbReference type="ChEBI" id="CHEBI:58950"/>
        <dbReference type="ChEBI" id="CHEBI:138261"/>
        <dbReference type="ChEBI" id="CHEBI:456215"/>
    </reaction>
    <physiologicalReaction direction="left-to-right" evidence="9">
        <dbReference type="Rhea" id="RHEA:54537"/>
    </physiologicalReaction>
</comment>
<protein>
    <recommendedName>
        <fullName evidence="10">Long-chain-fatty-acid--CoA ligase</fullName>
    </recommendedName>
</protein>
<keyword evidence="2" id="KW-0813">Transport</keyword>
<evidence type="ECO:0000256" key="9">
    <source>
        <dbReference type="ARBA" id="ARBA00036527"/>
    </source>
</evidence>
<dbReference type="CTD" id="28965"/>
<keyword evidence="4" id="KW-0812">Transmembrane</keyword>
<dbReference type="FunFam" id="3.40.50.12780:FF:000005">
    <property type="entry name" value="Solute carrier family 27 member 6"/>
    <property type="match status" value="1"/>
</dbReference>
<evidence type="ECO:0000259" key="12">
    <source>
        <dbReference type="Pfam" id="PF00501"/>
    </source>
</evidence>
<evidence type="ECO:0000256" key="2">
    <source>
        <dbReference type="ARBA" id="ARBA00022448"/>
    </source>
</evidence>
<evidence type="ECO:0000256" key="11">
    <source>
        <dbReference type="ARBA" id="ARBA00048666"/>
    </source>
</evidence>
<dbReference type="GeneID" id="101318959"/>
<keyword evidence="13" id="KW-1185">Reference proteome</keyword>
<name>A0A2U4AG13_TURTR</name>
<sequence length="524" mass="59623">MAGPGSELPSGPVAPMLLSWLTGLGAGMVFLSFMQKLLYPYFWDDFWYLLKVVHCGLRLEMYRLKGELVTVLDKFLMHVRKQPQKPFIIYEGDIYTYQDVDKRSSRVAHVFLNHSTLKRGDTVALLMSNEPDFIHVWFGLAKLGCVVAFLNSNIRYVSLLHCIRSCEPRALVVGADLLETIEEILPSLPADISVWAMKESVPQGIISLKEKLSTASDSQVPHSHHAASNLKTPYLYIFTSGTTGLPKAAVICQLQAMKSSAGLWAFGCTSNDIIYISLPLYHSAGSLLGIGGCIELGATCVLKKKFSASQFWNDCKKYNVTVFQYIGELCRYLCKQPKREGEKDHRVRLAVGNGIRSDVWREFLDRFGNIKMCELYGATEGNICFMNHTGKIGSVGRANFLHKLFFAFDLIKYDFQKDEPIRNEHSWCSRVKKDGKGKILQPQRLPILLECWISYRTQMSMVWLYQEKMETTGTFKLQKFRLVEEGFSPLKISDPLYFMDKLKKSYIPLTKEIYDQIVLGKIKL</sequence>
<evidence type="ECO:0000256" key="5">
    <source>
        <dbReference type="ARBA" id="ARBA00022741"/>
    </source>
</evidence>
<evidence type="ECO:0000256" key="6">
    <source>
        <dbReference type="ARBA" id="ARBA00022989"/>
    </source>
</evidence>
<organism evidence="13 14">
    <name type="scientific">Tursiops truncatus</name>
    <name type="common">Atlantic bottle-nosed dolphin</name>
    <name type="synonym">Delphinus truncatus</name>
    <dbReference type="NCBI Taxonomy" id="9739"/>
    <lineage>
        <taxon>Eukaryota</taxon>
        <taxon>Metazoa</taxon>
        <taxon>Chordata</taxon>
        <taxon>Craniata</taxon>
        <taxon>Vertebrata</taxon>
        <taxon>Euteleostomi</taxon>
        <taxon>Mammalia</taxon>
        <taxon>Eutheria</taxon>
        <taxon>Laurasiatheria</taxon>
        <taxon>Artiodactyla</taxon>
        <taxon>Whippomorpha</taxon>
        <taxon>Cetacea</taxon>
        <taxon>Odontoceti</taxon>
        <taxon>Delphinidae</taxon>
        <taxon>Tursiops</taxon>
    </lineage>
</organism>
<evidence type="ECO:0000256" key="8">
    <source>
        <dbReference type="ARBA" id="ARBA00023098"/>
    </source>
</evidence>
<evidence type="ECO:0000313" key="14">
    <source>
        <dbReference type="RefSeq" id="XP_019779910.1"/>
    </source>
</evidence>
<accession>A0A2U4AG13</accession>
<evidence type="ECO:0000256" key="10">
    <source>
        <dbReference type="ARBA" id="ARBA00041297"/>
    </source>
</evidence>
<keyword evidence="6" id="KW-0472">Membrane</keyword>
<keyword evidence="5" id="KW-0547">Nucleotide-binding</keyword>
<comment type="similarity">
    <text evidence="1">Belongs to the ATP-dependent AMP-binding enzyme family.</text>
</comment>
<keyword evidence="8" id="KW-0443">Lipid metabolism</keyword>
<dbReference type="InterPro" id="IPR020845">
    <property type="entry name" value="AMP-binding_CS"/>
</dbReference>
<dbReference type="Proteomes" id="UP000245320">
    <property type="component" value="Chromosome 3"/>
</dbReference>
<dbReference type="PANTHER" id="PTHR43107:SF10">
    <property type="entry name" value="LONG-CHAIN FATTY ACID TRANSPORT PROTEIN 6"/>
    <property type="match status" value="1"/>
</dbReference>
<reference evidence="14" key="1">
    <citation type="submission" date="2025-08" db="UniProtKB">
        <authorList>
            <consortium name="RefSeq"/>
        </authorList>
    </citation>
    <scope>IDENTIFICATION</scope>
    <source>
        <tissue evidence="14">Spleen</tissue>
    </source>
</reference>
<dbReference type="GO" id="GO:0004467">
    <property type="term" value="F:long-chain fatty acid-CoA ligase activity"/>
    <property type="evidence" value="ECO:0007669"/>
    <property type="project" value="TreeGrafter"/>
</dbReference>
<dbReference type="InterPro" id="IPR042099">
    <property type="entry name" value="ANL_N_sf"/>
</dbReference>
<dbReference type="PANTHER" id="PTHR43107">
    <property type="entry name" value="LONG-CHAIN FATTY ACID TRANSPORT PROTEIN"/>
    <property type="match status" value="1"/>
</dbReference>
<dbReference type="RefSeq" id="XP_019779910.1">
    <property type="nucleotide sequence ID" value="XM_019924351.2"/>
</dbReference>
<dbReference type="InterPro" id="IPR000873">
    <property type="entry name" value="AMP-dep_synth/lig_dom"/>
</dbReference>
<feature type="domain" description="AMP-dependent synthetase/ligase" evidence="12">
    <location>
        <begin position="78"/>
        <end position="398"/>
    </location>
</feature>
<comment type="catalytic activity">
    <reaction evidence="11">
        <text>tetracosanoate + ATP + CoA = tetracosanoyl-CoA + AMP + diphosphate</text>
        <dbReference type="Rhea" id="RHEA:33639"/>
        <dbReference type="ChEBI" id="CHEBI:30616"/>
        <dbReference type="ChEBI" id="CHEBI:31014"/>
        <dbReference type="ChEBI" id="CHEBI:33019"/>
        <dbReference type="ChEBI" id="CHEBI:57287"/>
        <dbReference type="ChEBI" id="CHEBI:65052"/>
        <dbReference type="ChEBI" id="CHEBI:456215"/>
    </reaction>
    <physiologicalReaction direction="left-to-right" evidence="11">
        <dbReference type="Rhea" id="RHEA:33640"/>
    </physiologicalReaction>
</comment>
<dbReference type="GO" id="GO:0005324">
    <property type="term" value="F:long-chain fatty acid transmembrane transporter activity"/>
    <property type="evidence" value="ECO:0007669"/>
    <property type="project" value="TreeGrafter"/>
</dbReference>
<evidence type="ECO:0000256" key="3">
    <source>
        <dbReference type="ARBA" id="ARBA00022598"/>
    </source>
</evidence>
<dbReference type="AlphaFoldDB" id="A0A2U4AG13"/>
<keyword evidence="3" id="KW-0436">Ligase</keyword>
<keyword evidence="6" id="KW-1133">Transmembrane helix</keyword>
<gene>
    <name evidence="14" type="primary">SLC27A6</name>
</gene>
<dbReference type="SUPFAM" id="SSF56801">
    <property type="entry name" value="Acetyl-CoA synthetase-like"/>
    <property type="match status" value="1"/>
</dbReference>
<dbReference type="GO" id="GO:0044539">
    <property type="term" value="P:long-chain fatty acid import into cell"/>
    <property type="evidence" value="ECO:0007669"/>
    <property type="project" value="TreeGrafter"/>
</dbReference>
<evidence type="ECO:0000256" key="1">
    <source>
        <dbReference type="ARBA" id="ARBA00006432"/>
    </source>
</evidence>
<evidence type="ECO:0000256" key="4">
    <source>
        <dbReference type="ARBA" id="ARBA00022692"/>
    </source>
</evidence>
<dbReference type="Gene3D" id="3.40.50.12780">
    <property type="entry name" value="N-terminal domain of ligase-like"/>
    <property type="match status" value="1"/>
</dbReference>
<dbReference type="PROSITE" id="PS00455">
    <property type="entry name" value="AMP_BINDING"/>
    <property type="match status" value="1"/>
</dbReference>
<evidence type="ECO:0000256" key="7">
    <source>
        <dbReference type="ARBA" id="ARBA00023055"/>
    </source>
</evidence>
<dbReference type="GO" id="GO:0005886">
    <property type="term" value="C:plasma membrane"/>
    <property type="evidence" value="ECO:0007669"/>
    <property type="project" value="TreeGrafter"/>
</dbReference>
<dbReference type="Pfam" id="PF00501">
    <property type="entry name" value="AMP-binding"/>
    <property type="match status" value="1"/>
</dbReference>
<evidence type="ECO:0000313" key="13">
    <source>
        <dbReference type="Proteomes" id="UP000245320"/>
    </source>
</evidence>
<dbReference type="GO" id="GO:0005789">
    <property type="term" value="C:endoplasmic reticulum membrane"/>
    <property type="evidence" value="ECO:0007669"/>
    <property type="project" value="TreeGrafter"/>
</dbReference>